<dbReference type="EMBL" id="MVIT01000077">
    <property type="protein sequence ID" value="OOV40195.1"/>
    <property type="molecule type" value="Genomic_DNA"/>
</dbReference>
<name>A0A1T1DH39_9LEPT</name>
<proteinExistence type="predicted"/>
<accession>A0A1T1DH39</accession>
<reference evidence="1 2" key="1">
    <citation type="submission" date="2017-02" db="EMBL/GenBank/DDBJ databases">
        <title>Comparative genomic analysis of Brazilian Leptospira kirschneri strains of different serogroups.</title>
        <authorList>
            <person name="Moreno L.Z."/>
            <person name="Miraglia F."/>
            <person name="Kremer F.S."/>
            <person name="Eslabao M.R."/>
            <person name="Lilenbaum W."/>
            <person name="Dellagostin O.A."/>
            <person name="Moreno A.M."/>
        </authorList>
    </citation>
    <scope>NUCLEOTIDE SEQUENCE [LARGE SCALE GENOMIC DNA]</scope>
    <source>
        <strain evidence="1 2">M110/06</strain>
    </source>
</reference>
<comment type="caution">
    <text evidence="1">The sequence shown here is derived from an EMBL/GenBank/DDBJ whole genome shotgun (WGS) entry which is preliminary data.</text>
</comment>
<evidence type="ECO:0000313" key="1">
    <source>
        <dbReference type="EMBL" id="OOV40195.1"/>
    </source>
</evidence>
<dbReference type="Proteomes" id="UP000191008">
    <property type="component" value="Unassembled WGS sequence"/>
</dbReference>
<evidence type="ECO:0000313" key="2">
    <source>
        <dbReference type="Proteomes" id="UP000191008"/>
    </source>
</evidence>
<dbReference type="RefSeq" id="WP_082293435.1">
    <property type="nucleotide sequence ID" value="NZ_MVIT01000077.1"/>
</dbReference>
<protein>
    <submittedName>
        <fullName evidence="1">Uncharacterized protein</fullName>
    </submittedName>
</protein>
<gene>
    <name evidence="1" type="ORF">B1J93_17770</name>
</gene>
<dbReference type="AlphaFoldDB" id="A0A1T1DH39"/>
<organism evidence="1 2">
    <name type="scientific">Leptospira kirschneri serovar Pomona</name>
    <dbReference type="NCBI Taxonomy" id="561005"/>
    <lineage>
        <taxon>Bacteria</taxon>
        <taxon>Pseudomonadati</taxon>
        <taxon>Spirochaetota</taxon>
        <taxon>Spirochaetia</taxon>
        <taxon>Leptospirales</taxon>
        <taxon>Leptospiraceae</taxon>
        <taxon>Leptospira</taxon>
    </lineage>
</organism>
<sequence length="66" mass="7769">MAKPTTTIEEVKEDGIKKVQIHISKPEGTDVLLYLEPQDFRSLEKEILRLNDYENEEEFEEDDDDV</sequence>